<dbReference type="STRING" id="1300348.I602_1750"/>
<dbReference type="Proteomes" id="UP000037716">
    <property type="component" value="Unassembled WGS sequence"/>
</dbReference>
<organism evidence="1 3">
    <name type="scientific">Polaribacter dokdonensis DSW-5</name>
    <dbReference type="NCBI Taxonomy" id="1300348"/>
    <lineage>
        <taxon>Bacteria</taxon>
        <taxon>Pseudomonadati</taxon>
        <taxon>Bacteroidota</taxon>
        <taxon>Flavobacteriia</taxon>
        <taxon>Flavobacteriales</taxon>
        <taxon>Flavobacteriaceae</taxon>
    </lineage>
</organism>
<dbReference type="EMBL" id="LGBR01000001">
    <property type="protein sequence ID" value="KOY52190.1"/>
    <property type="molecule type" value="Genomic_DNA"/>
</dbReference>
<evidence type="ECO:0000313" key="1">
    <source>
        <dbReference type="EMBL" id="KOY52190.1"/>
    </source>
</evidence>
<sequence length="146" mass="17040">MFIKKYIALIFIALSFSCSKNTIKSQKPLFLVGNWQRVNDKPNEKTFEVWKNNLTGIGYTLSENKKIFEEDLRIITIKDTLYLEVTGVNQTATLFQFTSQTDSSFVCENPKNEFPKKIKYWLEKDTLRALVSSKDFSIDFNFVLIQ</sequence>
<dbReference type="PATRIC" id="fig|1300348.6.peg.1749"/>
<keyword evidence="1" id="KW-0449">Lipoprotein</keyword>
<dbReference type="EMBL" id="FNUE01000001">
    <property type="protein sequence ID" value="SED93607.1"/>
    <property type="molecule type" value="Genomic_DNA"/>
</dbReference>
<evidence type="ECO:0000313" key="3">
    <source>
        <dbReference type="Proteomes" id="UP000037716"/>
    </source>
</evidence>
<reference evidence="2 4" key="2">
    <citation type="submission" date="2016-10" db="EMBL/GenBank/DDBJ databases">
        <authorList>
            <person name="Varghese N."/>
            <person name="Submissions S."/>
        </authorList>
    </citation>
    <scope>NUCLEOTIDE SEQUENCE [LARGE SCALE GENOMIC DNA]</scope>
    <source>
        <strain evidence="2 4">DSW-5</strain>
    </source>
</reference>
<evidence type="ECO:0000313" key="2">
    <source>
        <dbReference type="EMBL" id="SED93607.1"/>
    </source>
</evidence>
<gene>
    <name evidence="1" type="ORF">I602_1750</name>
    <name evidence="2" type="ORF">SAMN05444353_0014</name>
</gene>
<evidence type="ECO:0000313" key="4">
    <source>
        <dbReference type="Proteomes" id="UP000183071"/>
    </source>
</evidence>
<proteinExistence type="predicted"/>
<dbReference type="AlphaFoldDB" id="A0A0N0UNQ8"/>
<name>A0A0N0UNQ8_9FLAO</name>
<comment type="caution">
    <text evidence="1">The sequence shown here is derived from an EMBL/GenBank/DDBJ whole genome shotgun (WGS) entry which is preliminary data.</text>
</comment>
<reference evidence="1 3" key="1">
    <citation type="submission" date="2015-07" db="EMBL/GenBank/DDBJ databases">
        <title>Genome of Polaribacter dokdonenesis DSW-5, isolated from seawater off Dokdo in Korea.</title>
        <authorList>
            <person name="Yoon K."/>
            <person name="Song J.Y."/>
            <person name="Kim J.F."/>
        </authorList>
    </citation>
    <scope>NUCLEOTIDE SEQUENCE [LARGE SCALE GENOMIC DNA]</scope>
    <source>
        <strain evidence="1 3">DSW-5</strain>
    </source>
</reference>
<dbReference type="OrthoDB" id="5382295at2"/>
<dbReference type="RefSeq" id="WP_053974321.1">
    <property type="nucleotide sequence ID" value="NZ_FNUE01000001.1"/>
</dbReference>
<dbReference type="PROSITE" id="PS51257">
    <property type="entry name" value="PROKAR_LIPOPROTEIN"/>
    <property type="match status" value="1"/>
</dbReference>
<accession>A0A0N0UNQ8</accession>
<dbReference type="Proteomes" id="UP000183071">
    <property type="component" value="Unassembled WGS sequence"/>
</dbReference>
<keyword evidence="4" id="KW-1185">Reference proteome</keyword>
<protein>
    <submittedName>
        <fullName evidence="1">Lipoprotein</fullName>
    </submittedName>
</protein>